<dbReference type="KEGG" id="tper:IWA51_06020"/>
<dbReference type="AlphaFoldDB" id="A0A7T3RFD4"/>
<sequence length="279" mass="32609">MPEFVYYNHAYILKNPEVPVKENLTFKKIKNTLQTNGGGQQSLFASYITDFDVGKETSWWFTVKTDAYDLSLLPSKKRYEITKANKFCYAKSINPADELDAMFEVYKASFDGYDEKERPKDVNKESFESYIQSLLLSGNHEFYACYLKENDQMAGWTILEIRGKVIGLMQQKTIPYFEKYNTNASLIDFFLTKWNDRLSAGDVIISNGSRNIRHITNFNAYLEKYFGFRKAYSNLKIAYRFPIGIIVKLLMPFKWILGKCSNPFLYNVYCMLKMQEFSS</sequence>
<proteinExistence type="predicted"/>
<keyword evidence="2" id="KW-1185">Reference proteome</keyword>
<dbReference type="EMBL" id="CP064936">
    <property type="protein sequence ID" value="QQA02131.1"/>
    <property type="molecule type" value="Genomic_DNA"/>
</dbReference>
<gene>
    <name evidence="1" type="ORF">IWA51_06020</name>
</gene>
<accession>A0A7T3RFD4</accession>
<evidence type="ECO:0000313" key="2">
    <source>
        <dbReference type="Proteomes" id="UP000595224"/>
    </source>
</evidence>
<protein>
    <recommendedName>
        <fullName evidence="3">Acetyltransferase (GNAT) domain-containing protein</fullName>
    </recommendedName>
</protein>
<dbReference type="SUPFAM" id="SSF55729">
    <property type="entry name" value="Acyl-CoA N-acyltransferases (Nat)"/>
    <property type="match status" value="1"/>
</dbReference>
<reference evidence="1 2" key="1">
    <citation type="submission" date="2020-11" db="EMBL/GenBank/DDBJ databases">
        <title>Treponema Peruensis nv. sp., first commensal Treponema isolated from human feces.</title>
        <authorList>
            <person name="Belkhou C."/>
            <person name="Raes J."/>
        </authorList>
    </citation>
    <scope>NUCLEOTIDE SEQUENCE [LARGE SCALE GENOMIC DNA]</scope>
    <source>
        <strain evidence="1 2">RCC2812</strain>
    </source>
</reference>
<dbReference type="Proteomes" id="UP000595224">
    <property type="component" value="Chromosome"/>
</dbReference>
<evidence type="ECO:0008006" key="3">
    <source>
        <dbReference type="Google" id="ProtNLM"/>
    </source>
</evidence>
<dbReference type="InterPro" id="IPR016181">
    <property type="entry name" value="Acyl_CoA_acyltransferase"/>
</dbReference>
<organism evidence="1 2">
    <name type="scientific">Treponema peruense</name>
    <dbReference type="NCBI Taxonomy" id="2787628"/>
    <lineage>
        <taxon>Bacteria</taxon>
        <taxon>Pseudomonadati</taxon>
        <taxon>Spirochaetota</taxon>
        <taxon>Spirochaetia</taxon>
        <taxon>Spirochaetales</taxon>
        <taxon>Treponemataceae</taxon>
        <taxon>Treponema</taxon>
    </lineage>
</organism>
<name>A0A7T3RFD4_9SPIR</name>
<evidence type="ECO:0000313" key="1">
    <source>
        <dbReference type="EMBL" id="QQA02131.1"/>
    </source>
</evidence>
<dbReference type="RefSeq" id="WP_198443593.1">
    <property type="nucleotide sequence ID" value="NZ_CBCSHE010000006.1"/>
</dbReference>